<protein>
    <recommendedName>
        <fullName evidence="19">Ig-like domain-containing protein</fullName>
    </recommendedName>
</protein>
<proteinExistence type="predicted"/>
<dbReference type="PANTHER" id="PTHR44468:SF3">
    <property type="entry name" value="COXSACKIEVIRUS AND ADENOVIRUS RECEPTOR"/>
    <property type="match status" value="1"/>
</dbReference>
<evidence type="ECO:0000313" key="21">
    <source>
        <dbReference type="Proteomes" id="UP000472263"/>
    </source>
</evidence>
<keyword evidence="15" id="KW-0393">Immunoglobulin domain</keyword>
<feature type="domain" description="Ig-like" evidence="19">
    <location>
        <begin position="33"/>
        <end position="137"/>
    </location>
</feature>
<dbReference type="InParanoid" id="A0A667Y0E8"/>
<evidence type="ECO:0000256" key="17">
    <source>
        <dbReference type="SAM" id="Phobius"/>
    </source>
</evidence>
<feature type="transmembrane region" description="Helical" evidence="17">
    <location>
        <begin position="252"/>
        <end position="276"/>
    </location>
</feature>
<dbReference type="Gene3D" id="2.60.40.10">
    <property type="entry name" value="Immunoglobulins"/>
    <property type="match status" value="2"/>
</dbReference>
<evidence type="ECO:0000256" key="10">
    <source>
        <dbReference type="ARBA" id="ARBA00022989"/>
    </source>
</evidence>
<evidence type="ECO:0000256" key="16">
    <source>
        <dbReference type="ARBA" id="ARBA00023768"/>
    </source>
</evidence>
<feature type="signal peptide" evidence="18">
    <location>
        <begin position="1"/>
        <end position="34"/>
    </location>
</feature>
<reference evidence="20" key="2">
    <citation type="submission" date="2025-09" db="UniProtKB">
        <authorList>
            <consortium name="Ensembl"/>
        </authorList>
    </citation>
    <scope>IDENTIFICATION</scope>
</reference>
<dbReference type="GO" id="GO:0005912">
    <property type="term" value="C:adherens junction"/>
    <property type="evidence" value="ECO:0007669"/>
    <property type="project" value="UniProtKB-SubCell"/>
</dbReference>
<evidence type="ECO:0000256" key="8">
    <source>
        <dbReference type="ARBA" id="ARBA00022889"/>
    </source>
</evidence>
<keyword evidence="4" id="KW-1003">Cell membrane</keyword>
<sequence>FGIMPSRNFPMKLGLWPVLIRGILCLFTTRPTPALEIISHIKHYYVAIDSTVTLNCEFAVACENCQPTEIEWNIVTRNTEEDDKLIIHYPGCWIYNNLYDPLKGRVHFTSPEPQNGDASISITDLTLKDTGSYQCKVRCLPELRFKTFILTVMERPSRPVCYMDGQAVANQDLRLRCRSSKGSPPLTYRWSKTSGNRMLPHSVFVDRIGGDLYLDKITEHDSGSYLCTVESLVGEEDCEVIVSFTAPPTVNYGHVVAGVVVAVIVLIIITVIAAICDCRKKNEEEFSNEISQDELPPHKWLPKKHDSVVSWPLESSRGSAQVRKSLEKDIFTCLLAICGTTSQVCMMWCYSRSHVPEIVMLCFVWFCSCHVLEIMCGFVKFYVMSCLVTSCFILKSHSPLVSGHLPFPLCVSL</sequence>
<dbReference type="SMART" id="SM00408">
    <property type="entry name" value="IGc2"/>
    <property type="match status" value="1"/>
</dbReference>
<dbReference type="SMART" id="SM00409">
    <property type="entry name" value="IG"/>
    <property type="match status" value="2"/>
</dbReference>
<feature type="domain" description="Ig-like" evidence="19">
    <location>
        <begin position="141"/>
        <end position="243"/>
    </location>
</feature>
<keyword evidence="7" id="KW-0677">Repeat</keyword>
<dbReference type="AlphaFoldDB" id="A0A667Y0E8"/>
<dbReference type="GO" id="GO:0016323">
    <property type="term" value="C:basolateral plasma membrane"/>
    <property type="evidence" value="ECO:0007669"/>
    <property type="project" value="UniProtKB-SubCell"/>
</dbReference>
<keyword evidence="8" id="KW-0130">Cell adhesion</keyword>
<evidence type="ECO:0000256" key="3">
    <source>
        <dbReference type="ARBA" id="ARBA00022427"/>
    </source>
</evidence>
<reference evidence="20" key="1">
    <citation type="submission" date="2025-08" db="UniProtKB">
        <authorList>
            <consortium name="Ensembl"/>
        </authorList>
    </citation>
    <scope>IDENTIFICATION</scope>
</reference>
<keyword evidence="21" id="KW-1185">Reference proteome</keyword>
<feature type="transmembrane region" description="Helical" evidence="17">
    <location>
        <begin position="330"/>
        <end position="351"/>
    </location>
</feature>
<keyword evidence="12" id="KW-1015">Disulfide bond</keyword>
<dbReference type="InterPro" id="IPR036179">
    <property type="entry name" value="Ig-like_dom_sf"/>
</dbReference>
<dbReference type="GO" id="GO:0014704">
    <property type="term" value="C:intercalated disc"/>
    <property type="evidence" value="ECO:0007669"/>
    <property type="project" value="TreeGrafter"/>
</dbReference>
<keyword evidence="14" id="KW-0325">Glycoprotein</keyword>
<dbReference type="InterPro" id="IPR013783">
    <property type="entry name" value="Ig-like_fold"/>
</dbReference>
<evidence type="ECO:0000256" key="1">
    <source>
        <dbReference type="ARBA" id="ARBA00004435"/>
    </source>
</evidence>
<keyword evidence="3" id="KW-0796">Tight junction</keyword>
<evidence type="ECO:0000256" key="11">
    <source>
        <dbReference type="ARBA" id="ARBA00023136"/>
    </source>
</evidence>
<evidence type="ECO:0000256" key="6">
    <source>
        <dbReference type="ARBA" id="ARBA00022729"/>
    </source>
</evidence>
<dbReference type="InterPro" id="IPR007110">
    <property type="entry name" value="Ig-like_dom"/>
</dbReference>
<evidence type="ECO:0000259" key="19">
    <source>
        <dbReference type="PROSITE" id="PS50835"/>
    </source>
</evidence>
<dbReference type="GO" id="GO:0005923">
    <property type="term" value="C:bicellular tight junction"/>
    <property type="evidence" value="ECO:0007669"/>
    <property type="project" value="UniProtKB-SubCell"/>
</dbReference>
<evidence type="ECO:0000256" key="18">
    <source>
        <dbReference type="SAM" id="SignalP"/>
    </source>
</evidence>
<dbReference type="Pfam" id="PF13927">
    <property type="entry name" value="Ig_3"/>
    <property type="match status" value="1"/>
</dbReference>
<dbReference type="PROSITE" id="PS50835">
    <property type="entry name" value="IG_LIKE"/>
    <property type="match status" value="2"/>
</dbReference>
<evidence type="ECO:0000256" key="2">
    <source>
        <dbReference type="ARBA" id="ARBA00004536"/>
    </source>
</evidence>
<comment type="subcellular location">
    <subcellularLocation>
        <location evidence="16">Basolateral cell membrane</location>
        <topology evidence="16">Single-pass type I membrane protein</topology>
    </subcellularLocation>
    <subcellularLocation>
        <location evidence="2">Cell junction</location>
        <location evidence="2">Adherens junction</location>
    </subcellularLocation>
    <subcellularLocation>
        <location evidence="1">Cell junction</location>
        <location evidence="1">Tight junction</location>
    </subcellularLocation>
</comment>
<keyword evidence="5 17" id="KW-0812">Transmembrane</keyword>
<dbReference type="PANTHER" id="PTHR44468">
    <property type="entry name" value="COXSACKIEVIRUS AND ADENOVIRUS RECEPTOR-RELATED"/>
    <property type="match status" value="1"/>
</dbReference>
<dbReference type="SUPFAM" id="SSF48726">
    <property type="entry name" value="Immunoglobulin"/>
    <property type="match status" value="2"/>
</dbReference>
<keyword evidence="10 17" id="KW-1133">Transmembrane helix</keyword>
<evidence type="ECO:0000256" key="9">
    <source>
        <dbReference type="ARBA" id="ARBA00022949"/>
    </source>
</evidence>
<dbReference type="InterPro" id="IPR052307">
    <property type="entry name" value="EJ_Adhesion_Regulator"/>
</dbReference>
<dbReference type="Ensembl" id="ENSMMDT00005018182.1">
    <property type="protein sequence ID" value="ENSMMDP00005017739.1"/>
    <property type="gene ID" value="ENSMMDG00005008895.1"/>
</dbReference>
<evidence type="ECO:0000256" key="5">
    <source>
        <dbReference type="ARBA" id="ARBA00022692"/>
    </source>
</evidence>
<evidence type="ECO:0000256" key="15">
    <source>
        <dbReference type="ARBA" id="ARBA00023319"/>
    </source>
</evidence>
<accession>A0A667Y0E8</accession>
<evidence type="ECO:0000256" key="14">
    <source>
        <dbReference type="ARBA" id="ARBA00023180"/>
    </source>
</evidence>
<keyword evidence="13" id="KW-0675">Receptor</keyword>
<dbReference type="Pfam" id="PF07686">
    <property type="entry name" value="V-set"/>
    <property type="match status" value="1"/>
</dbReference>
<evidence type="ECO:0000256" key="13">
    <source>
        <dbReference type="ARBA" id="ARBA00023170"/>
    </source>
</evidence>
<name>A0A667Y0E8_9TELE</name>
<dbReference type="InterPro" id="IPR003599">
    <property type="entry name" value="Ig_sub"/>
</dbReference>
<dbReference type="GeneTree" id="ENSGT00940000154829"/>
<evidence type="ECO:0000256" key="7">
    <source>
        <dbReference type="ARBA" id="ARBA00022737"/>
    </source>
</evidence>
<organism evidence="20 21">
    <name type="scientific">Myripristis murdjan</name>
    <name type="common">pinecone soldierfish</name>
    <dbReference type="NCBI Taxonomy" id="586833"/>
    <lineage>
        <taxon>Eukaryota</taxon>
        <taxon>Metazoa</taxon>
        <taxon>Chordata</taxon>
        <taxon>Craniata</taxon>
        <taxon>Vertebrata</taxon>
        <taxon>Euteleostomi</taxon>
        <taxon>Actinopterygii</taxon>
        <taxon>Neopterygii</taxon>
        <taxon>Teleostei</taxon>
        <taxon>Neoteleostei</taxon>
        <taxon>Acanthomorphata</taxon>
        <taxon>Holocentriformes</taxon>
        <taxon>Holocentridae</taxon>
        <taxon>Myripristis</taxon>
    </lineage>
</organism>
<evidence type="ECO:0000256" key="12">
    <source>
        <dbReference type="ARBA" id="ARBA00023157"/>
    </source>
</evidence>
<evidence type="ECO:0000313" key="20">
    <source>
        <dbReference type="Ensembl" id="ENSMMDP00005017739.1"/>
    </source>
</evidence>
<dbReference type="InterPro" id="IPR003598">
    <property type="entry name" value="Ig_sub2"/>
</dbReference>
<dbReference type="GO" id="GO:0034109">
    <property type="term" value="P:homotypic cell-cell adhesion"/>
    <property type="evidence" value="ECO:0007669"/>
    <property type="project" value="TreeGrafter"/>
</dbReference>
<feature type="chain" id="PRO_5025574394" description="Ig-like domain-containing protein" evidence="18">
    <location>
        <begin position="35"/>
        <end position="413"/>
    </location>
</feature>
<dbReference type="GO" id="GO:0050839">
    <property type="term" value="F:cell adhesion molecule binding"/>
    <property type="evidence" value="ECO:0007669"/>
    <property type="project" value="TreeGrafter"/>
</dbReference>
<evidence type="ECO:0000256" key="4">
    <source>
        <dbReference type="ARBA" id="ARBA00022475"/>
    </source>
</evidence>
<dbReference type="Proteomes" id="UP000472263">
    <property type="component" value="Unassembled WGS sequence"/>
</dbReference>
<feature type="transmembrane region" description="Helical" evidence="17">
    <location>
        <begin position="363"/>
        <end position="383"/>
    </location>
</feature>
<keyword evidence="11 17" id="KW-0472">Membrane</keyword>
<keyword evidence="6 18" id="KW-0732">Signal</keyword>
<dbReference type="InterPro" id="IPR013106">
    <property type="entry name" value="Ig_V-set"/>
</dbReference>
<keyword evidence="9" id="KW-0965">Cell junction</keyword>